<dbReference type="REBASE" id="276543">
    <property type="entry name" value="Bth9NORF1989P"/>
</dbReference>
<evidence type="ECO:0000313" key="3">
    <source>
        <dbReference type="Proteomes" id="UP000278334"/>
    </source>
</evidence>
<dbReference type="PANTHER" id="PTHR39639">
    <property type="entry name" value="CHROMOSOME 16, WHOLE GENOME SHOTGUN SEQUENCE"/>
    <property type="match status" value="1"/>
</dbReference>
<organism evidence="2 3">
    <name type="scientific">Bathymodiolus thermophilus thioautotrophic gill symbiont</name>
    <dbReference type="NCBI Taxonomy" id="2360"/>
    <lineage>
        <taxon>Bacteria</taxon>
        <taxon>Pseudomonadati</taxon>
        <taxon>Pseudomonadota</taxon>
        <taxon>Gammaproteobacteria</taxon>
        <taxon>sulfur-oxidizing symbionts</taxon>
    </lineage>
</organism>
<dbReference type="RefSeq" id="WP_122952068.1">
    <property type="nucleotide sequence ID" value="NZ_CP024634.1"/>
</dbReference>
<feature type="domain" description="GmrSD restriction endonucleases N-terminal" evidence="1">
    <location>
        <begin position="32"/>
        <end position="178"/>
    </location>
</feature>
<protein>
    <recommendedName>
        <fullName evidence="1">GmrSD restriction endonucleases N-terminal domain-containing protein</fullName>
    </recommendedName>
</protein>
<dbReference type="InterPro" id="IPR004919">
    <property type="entry name" value="GmrSD_N"/>
</dbReference>
<dbReference type="KEGG" id="bthg:MS2017_1988"/>
<gene>
    <name evidence="2" type="ORF">MS2017_1988</name>
</gene>
<reference evidence="2 3" key="1">
    <citation type="submission" date="2017-11" db="EMBL/GenBank/DDBJ databases">
        <title>Genome sequence of the bacterial symbiont EPR9N from a vent mussel Bathymodiolus thermophilus.</title>
        <authorList>
            <person name="Won Y.-J."/>
        </authorList>
    </citation>
    <scope>NUCLEOTIDE SEQUENCE [LARGE SCALE GENOMIC DNA]</scope>
    <source>
        <strain evidence="2 3">EPR9N</strain>
    </source>
</reference>
<evidence type="ECO:0000259" key="1">
    <source>
        <dbReference type="Pfam" id="PF03235"/>
    </source>
</evidence>
<evidence type="ECO:0000313" key="2">
    <source>
        <dbReference type="EMBL" id="AYQ57646.1"/>
    </source>
</evidence>
<dbReference type="PANTHER" id="PTHR39639:SF1">
    <property type="entry name" value="DUF262 DOMAIN-CONTAINING PROTEIN"/>
    <property type="match status" value="1"/>
</dbReference>
<dbReference type="Proteomes" id="UP000278334">
    <property type="component" value="Chromosome"/>
</dbReference>
<sequence>MNKIEIEEEITKLRSDLKSDRLDMSFGEIMNIYQEKDLIISPEYQRAFRWQDEQKTRFIESLLLGIPIPPIFVAEDEEGKWELVDGLQRISTIFSFFGILRDDSKNNFKLGKSSLIKDLLNGLGNQEIPAKLSLSIKRSVCRVEILRWDSGFDMRYELFNRLNTGGSPLSEQEIRNCVFRGNFNKLINRLSEKLDPLVKGSEKKKEKMALEELVLRYFAIVTQYNSWEINSNIQLYLTDFMRNETEKESFDYEVEESKFIDIVTFLSQVETPFKGKQQFSASTYDTVMYLAYIYNENNSTDVGAFQKKINRILSNESYKEASGHGTSNTRRFVKKLTIAKELFNE</sequence>
<dbReference type="EMBL" id="CP024634">
    <property type="protein sequence ID" value="AYQ57646.1"/>
    <property type="molecule type" value="Genomic_DNA"/>
</dbReference>
<dbReference type="AlphaFoldDB" id="A0A3G3IP47"/>
<dbReference type="Pfam" id="PF03235">
    <property type="entry name" value="GmrSD_N"/>
    <property type="match status" value="1"/>
</dbReference>
<proteinExistence type="predicted"/>
<accession>A0A3G3IP47</accession>
<name>A0A3G3IP47_9GAMM</name>